<comment type="subcellular location">
    <subcellularLocation>
        <location evidence="1">Nucleus</location>
    </subcellularLocation>
</comment>
<keyword evidence="7" id="KW-0175">Coiled coil</keyword>
<evidence type="ECO:0000256" key="3">
    <source>
        <dbReference type="ARBA" id="ARBA00022741"/>
    </source>
</evidence>
<evidence type="ECO:0000256" key="8">
    <source>
        <dbReference type="ARBA" id="ARBA00023242"/>
    </source>
</evidence>
<keyword evidence="6" id="KW-0067">ATP-binding</keyword>
<dbReference type="InterPro" id="IPR001650">
    <property type="entry name" value="Helicase_C-like"/>
</dbReference>
<dbReference type="KEGG" id="csl:COCSUDRAFT_13454"/>
<evidence type="ECO:0000259" key="10">
    <source>
        <dbReference type="PROSITE" id="PS51194"/>
    </source>
</evidence>
<keyword evidence="12" id="KW-1185">Reference proteome</keyword>
<evidence type="ECO:0000256" key="7">
    <source>
        <dbReference type="ARBA" id="ARBA00023054"/>
    </source>
</evidence>
<evidence type="ECO:0000256" key="5">
    <source>
        <dbReference type="ARBA" id="ARBA00022806"/>
    </source>
</evidence>
<dbReference type="STRING" id="574566.I0Z402"/>
<feature type="domain" description="Helicase ATP-binding" evidence="9">
    <location>
        <begin position="19"/>
        <end position="184"/>
    </location>
</feature>
<organism evidence="11 12">
    <name type="scientific">Coccomyxa subellipsoidea (strain C-169)</name>
    <name type="common">Green microalga</name>
    <dbReference type="NCBI Taxonomy" id="574566"/>
    <lineage>
        <taxon>Eukaryota</taxon>
        <taxon>Viridiplantae</taxon>
        <taxon>Chlorophyta</taxon>
        <taxon>core chlorophytes</taxon>
        <taxon>Trebouxiophyceae</taxon>
        <taxon>Trebouxiophyceae incertae sedis</taxon>
        <taxon>Coccomyxaceae</taxon>
        <taxon>Coccomyxa</taxon>
        <taxon>Coccomyxa subellipsoidea</taxon>
    </lineage>
</organism>
<dbReference type="SUPFAM" id="SSF52540">
    <property type="entry name" value="P-loop containing nucleoside triphosphate hydrolases"/>
    <property type="match status" value="2"/>
</dbReference>
<gene>
    <name evidence="11" type="ORF">COCSUDRAFT_13454</name>
</gene>
<evidence type="ECO:0000256" key="1">
    <source>
        <dbReference type="ARBA" id="ARBA00004123"/>
    </source>
</evidence>
<keyword evidence="5" id="KW-0347">Helicase</keyword>
<dbReference type="GeneID" id="17043373"/>
<evidence type="ECO:0000259" key="9">
    <source>
        <dbReference type="PROSITE" id="PS51192"/>
    </source>
</evidence>
<keyword evidence="8" id="KW-0539">Nucleus</keyword>
<proteinExistence type="inferred from homology"/>
<dbReference type="PANTHER" id="PTHR10799">
    <property type="entry name" value="SNF2/RAD54 HELICASE FAMILY"/>
    <property type="match status" value="1"/>
</dbReference>
<evidence type="ECO:0000256" key="6">
    <source>
        <dbReference type="ARBA" id="ARBA00022840"/>
    </source>
</evidence>
<feature type="domain" description="Helicase C-terminal" evidence="10">
    <location>
        <begin position="332"/>
        <end position="481"/>
    </location>
</feature>
<name>I0Z402_COCSC</name>
<dbReference type="PROSITE" id="PS51194">
    <property type="entry name" value="HELICASE_CTER"/>
    <property type="match status" value="1"/>
</dbReference>
<dbReference type="InterPro" id="IPR038718">
    <property type="entry name" value="SNF2-like_sf"/>
</dbReference>
<comment type="caution">
    <text evidence="11">The sequence shown here is derived from an EMBL/GenBank/DDBJ whole genome shotgun (WGS) entry which is preliminary data.</text>
</comment>
<accession>I0Z402</accession>
<keyword evidence="4" id="KW-0378">Hydrolase</keyword>
<evidence type="ECO:0000313" key="11">
    <source>
        <dbReference type="EMBL" id="EIE25371.1"/>
    </source>
</evidence>
<dbReference type="PROSITE" id="PS51192">
    <property type="entry name" value="HELICASE_ATP_BIND_1"/>
    <property type="match status" value="1"/>
</dbReference>
<reference evidence="11 12" key="1">
    <citation type="journal article" date="2012" name="Genome Biol.">
        <title>The genome of the polar eukaryotic microalga coccomyxa subellipsoidea reveals traits of cold adaptation.</title>
        <authorList>
            <person name="Blanc G."/>
            <person name="Agarkova I."/>
            <person name="Grimwood J."/>
            <person name="Kuo A."/>
            <person name="Brueggeman A."/>
            <person name="Dunigan D."/>
            <person name="Gurnon J."/>
            <person name="Ladunga I."/>
            <person name="Lindquist E."/>
            <person name="Lucas S."/>
            <person name="Pangilinan J."/>
            <person name="Proschold T."/>
            <person name="Salamov A."/>
            <person name="Schmutz J."/>
            <person name="Weeks D."/>
            <person name="Yamada T."/>
            <person name="Claverie J.M."/>
            <person name="Grigoriev I."/>
            <person name="Van Etten J."/>
            <person name="Lomsadze A."/>
            <person name="Borodovsky M."/>
        </authorList>
    </citation>
    <scope>NUCLEOTIDE SEQUENCE [LARGE SCALE GENOMIC DNA]</scope>
    <source>
        <strain evidence="11 12">C-169</strain>
    </source>
</reference>
<comment type="similarity">
    <text evidence="2">Belongs to the SNF2/RAD54 helicase family.</text>
</comment>
<dbReference type="EMBL" id="AGSI01000004">
    <property type="protein sequence ID" value="EIE25371.1"/>
    <property type="molecule type" value="Genomic_DNA"/>
</dbReference>
<dbReference type="OrthoDB" id="5857104at2759"/>
<evidence type="ECO:0000256" key="4">
    <source>
        <dbReference type="ARBA" id="ARBA00022801"/>
    </source>
</evidence>
<dbReference type="InterPro" id="IPR049730">
    <property type="entry name" value="SNF2/RAD54-like_C"/>
</dbReference>
<dbReference type="GO" id="GO:0016787">
    <property type="term" value="F:hydrolase activity"/>
    <property type="evidence" value="ECO:0007669"/>
    <property type="project" value="UniProtKB-KW"/>
</dbReference>
<evidence type="ECO:0000256" key="2">
    <source>
        <dbReference type="ARBA" id="ARBA00007025"/>
    </source>
</evidence>
<dbReference type="CDD" id="cd18793">
    <property type="entry name" value="SF2_C_SNF"/>
    <property type="match status" value="1"/>
</dbReference>
<dbReference type="Pfam" id="PF00176">
    <property type="entry name" value="SNF2-rel_dom"/>
    <property type="match status" value="1"/>
</dbReference>
<dbReference type="InterPro" id="IPR000330">
    <property type="entry name" value="SNF2_N"/>
</dbReference>
<dbReference type="GO" id="GO:0005524">
    <property type="term" value="F:ATP binding"/>
    <property type="evidence" value="ECO:0007669"/>
    <property type="project" value="UniProtKB-KW"/>
</dbReference>
<dbReference type="GO" id="GO:0004386">
    <property type="term" value="F:helicase activity"/>
    <property type="evidence" value="ECO:0007669"/>
    <property type="project" value="UniProtKB-KW"/>
</dbReference>
<dbReference type="eggNOG" id="KOG0386">
    <property type="taxonomic scope" value="Eukaryota"/>
</dbReference>
<dbReference type="GO" id="GO:0005634">
    <property type="term" value="C:nucleus"/>
    <property type="evidence" value="ECO:0007669"/>
    <property type="project" value="UniProtKB-SubCell"/>
</dbReference>
<protein>
    <submittedName>
        <fullName evidence="11">Uncharacterized protein</fullName>
    </submittedName>
</protein>
<dbReference type="Pfam" id="PF00271">
    <property type="entry name" value="Helicase_C"/>
    <property type="match status" value="1"/>
</dbReference>
<dbReference type="Gene3D" id="3.40.50.10810">
    <property type="entry name" value="Tandem AAA-ATPase domain"/>
    <property type="match status" value="1"/>
</dbReference>
<dbReference type="SMART" id="SM00490">
    <property type="entry name" value="HELICc"/>
    <property type="match status" value="1"/>
</dbReference>
<evidence type="ECO:0000313" key="12">
    <source>
        <dbReference type="Proteomes" id="UP000007264"/>
    </source>
</evidence>
<dbReference type="InterPro" id="IPR027417">
    <property type="entry name" value="P-loop_NTPase"/>
</dbReference>
<dbReference type="Gene3D" id="3.40.50.300">
    <property type="entry name" value="P-loop containing nucleotide triphosphate hydrolases"/>
    <property type="match status" value="1"/>
</dbReference>
<keyword evidence="3" id="KW-0547">Nucleotide-binding</keyword>
<dbReference type="AlphaFoldDB" id="I0Z402"/>
<dbReference type="RefSeq" id="XP_005649915.1">
    <property type="nucleotide sequence ID" value="XM_005649858.1"/>
</dbReference>
<dbReference type="Proteomes" id="UP000007264">
    <property type="component" value="Unassembled WGS sequence"/>
</dbReference>
<dbReference type="SMART" id="SM00487">
    <property type="entry name" value="DEXDc"/>
    <property type="match status" value="1"/>
</dbReference>
<dbReference type="FunFam" id="3.40.50.10810:FF:000015">
    <property type="entry name" value="lymphoid-specific helicase isoform X1"/>
    <property type="match status" value="1"/>
</dbReference>
<sequence>MLQGGQLRSYQLEGLRWMVSLHDHGLNGILADEMGLGKTIQIIALIAHLVETRGIAGPYLVVAPSSVLPNWDSEFQRWAPALKVVAFRGNPQERLRIATTEMRGKFNVVLTTYEALMGADMPFLSKIRWHHFIIDEGHRLKNSECKLNVSLKVYSTQHRLLLTGTPVQNNLDELWSLLHFLMPTLFTSSKDFQQWFGQGQPQGSLLTEEEMLLITNRLHQALRPFMLRRLKETVATELPGKVRPLLQYRDPLHHSFRVTLCLQCVLHVRVAFHQKSRLAGGGLSTGVSNSVMELRNICNHPFLSRLHPEGSESLLPPHPLPASLRLCGKLAVLDSLLTKLTAAGHKARTVLVFSTMTRLLDIVEDHLNWRGIEHLRLDGSTASAERGELVRDFNDPAGKCSVFLLSVRAGGVGLNLQAADTIIMYDTDWNPQIDLQAQARAHRIGQTREVLVLRLQTADSIEKHIYDVATQKRNIADRSITGGFFDGKTDAQERRAYLLELLGKKSSHSRRYFS</sequence>
<dbReference type="InterPro" id="IPR014001">
    <property type="entry name" value="Helicase_ATP-bd"/>
</dbReference>